<evidence type="ECO:0000313" key="3">
    <source>
        <dbReference type="EMBL" id="AYL34837.1"/>
    </source>
</evidence>
<feature type="transmembrane region" description="Helical" evidence="2">
    <location>
        <begin position="99"/>
        <end position="118"/>
    </location>
</feature>
<feature type="region of interest" description="Disordered" evidence="1">
    <location>
        <begin position="213"/>
        <end position="250"/>
    </location>
</feature>
<keyword evidence="4" id="KW-1185">Reference proteome</keyword>
<feature type="transmembrane region" description="Helical" evidence="2">
    <location>
        <begin position="36"/>
        <end position="54"/>
    </location>
</feature>
<evidence type="ECO:0000256" key="1">
    <source>
        <dbReference type="SAM" id="MobiDB-lite"/>
    </source>
</evidence>
<evidence type="ECO:0000313" key="4">
    <source>
        <dbReference type="Proteomes" id="UP000282170"/>
    </source>
</evidence>
<evidence type="ECO:0008006" key="5">
    <source>
        <dbReference type="Google" id="ProtNLM"/>
    </source>
</evidence>
<dbReference type="Proteomes" id="UP000282170">
    <property type="component" value="Chromosome"/>
</dbReference>
<gene>
    <name evidence="3" type="ORF">CNQ36_05000</name>
</gene>
<proteinExistence type="predicted"/>
<accession>A0A494UN86</accession>
<dbReference type="GeneID" id="93882151"/>
<dbReference type="RefSeq" id="WP_121545096.1">
    <property type="nucleotide sequence ID" value="NZ_CP023407.1"/>
</dbReference>
<dbReference type="AlphaFoldDB" id="A0A494UN86"/>
<dbReference type="KEGG" id="sfug:CNQ36_05000"/>
<dbReference type="EMBL" id="CP023407">
    <property type="protein sequence ID" value="AYL34837.1"/>
    <property type="molecule type" value="Genomic_DNA"/>
</dbReference>
<feature type="transmembrane region" description="Helical" evidence="2">
    <location>
        <begin position="74"/>
        <end position="93"/>
    </location>
</feature>
<keyword evidence="2" id="KW-0812">Transmembrane</keyword>
<keyword evidence="2" id="KW-1133">Transmembrane helix</keyword>
<organism evidence="3 4">
    <name type="scientific">Streptomyces fungicidicus</name>
    <dbReference type="NCBI Taxonomy" id="68203"/>
    <lineage>
        <taxon>Bacteria</taxon>
        <taxon>Bacillati</taxon>
        <taxon>Actinomycetota</taxon>
        <taxon>Actinomycetes</taxon>
        <taxon>Kitasatosporales</taxon>
        <taxon>Streptomycetaceae</taxon>
        <taxon>Streptomyces</taxon>
    </lineage>
</organism>
<evidence type="ECO:0000256" key="2">
    <source>
        <dbReference type="SAM" id="Phobius"/>
    </source>
</evidence>
<reference evidence="3 4" key="1">
    <citation type="submission" date="2017-09" db="EMBL/GenBank/DDBJ databases">
        <authorList>
            <person name="Zhang H."/>
            <person name="Hu S."/>
            <person name="Xu J."/>
            <person name="He Z."/>
        </authorList>
    </citation>
    <scope>NUCLEOTIDE SEQUENCE [LARGE SCALE GENOMIC DNA]</scope>
    <source>
        <strain evidence="3 4">TXX3120</strain>
    </source>
</reference>
<name>A0A494UN86_9ACTN</name>
<protein>
    <recommendedName>
        <fullName evidence="5">DUF2637 domain-containing protein</fullName>
    </recommendedName>
</protein>
<sequence>MSKLKKAAPWALPAALTAVAVVWAVAAIGDTLTAQAHPVFAYSVAVLYDAVWLYALAQETAHRRQGSNARLPKVIGWVFLPLTVAVLAVHGLLAGDVLAAVVGALIPVLAKVTLVMAIDRDATRISARAQAAIDRTRAATRDRIAVSRAVAAARADETKAAADIVKGAREAEAKAVTVTHDAFEKYAEVIDQHPLPDVAELPGLVSDDDLEALLSGGVPEPVPALGTGGSVDAGDRSGADDGTPPTESAREANNRAVALLAAQLYATDPPPSKRKFRAAMRAEMNARGLTGSWDTIDALYDREKALTGRNGGEK</sequence>
<keyword evidence="2" id="KW-0472">Membrane</keyword>